<gene>
    <name evidence="7" type="ORF">EHQ60_04065</name>
</gene>
<keyword evidence="3" id="KW-0520">NAD</keyword>
<dbReference type="InterPro" id="IPR050857">
    <property type="entry name" value="D-2-hydroxyacid_DH"/>
</dbReference>
<dbReference type="InterPro" id="IPR006140">
    <property type="entry name" value="D-isomer_DH_NAD-bd"/>
</dbReference>
<evidence type="ECO:0000313" key="8">
    <source>
        <dbReference type="Proteomes" id="UP000297352"/>
    </source>
</evidence>
<evidence type="ECO:0000256" key="4">
    <source>
        <dbReference type="RuleBase" id="RU003719"/>
    </source>
</evidence>
<comment type="caution">
    <text evidence="7">The sequence shown here is derived from an EMBL/GenBank/DDBJ whole genome shotgun (WGS) entry which is preliminary data.</text>
</comment>
<dbReference type="RefSeq" id="WP_135604036.1">
    <property type="nucleotide sequence ID" value="NZ_JAMQQB010000001.1"/>
</dbReference>
<sequence length="331" mass="37112">MKRIFVSTYPFGQYNEEPISILKKEGWDVVLNPTKRKLTSEEVAEYAKNVDAIIAGTEDLTPLILKNPDLKIISRVGIGLDSVPLQLCRDKNITVAYTPDAVTMAVVELTIGLMVSLTRKVHLANFELRRGGWSRFTGKRLGESVIGLIGLGRVGSNVLRILKEFRPKEILVNDLKDKTNEIQQIMQNTDLIVRQVTKEEIYKHADIVSIHVPLTNLTRNMIGKTELGLMNASTYVINTARGGIVNESDLYHAVKAEQIAGAAIDVFEKEPYKGNLIELENIILTEHMGSCSFDCRYLMEFGAASEVVRFFKGEPLLNPVPDEELENQRKI</sequence>
<keyword evidence="8" id="KW-1185">Reference proteome</keyword>
<dbReference type="SUPFAM" id="SSF52283">
    <property type="entry name" value="Formate/glycerate dehydrogenase catalytic domain-like"/>
    <property type="match status" value="1"/>
</dbReference>
<evidence type="ECO:0000259" key="5">
    <source>
        <dbReference type="Pfam" id="PF00389"/>
    </source>
</evidence>
<dbReference type="CDD" id="cd12172">
    <property type="entry name" value="PGDH_like_2"/>
    <property type="match status" value="1"/>
</dbReference>
<accession>A0ABY2MS05</accession>
<evidence type="ECO:0000256" key="3">
    <source>
        <dbReference type="ARBA" id="ARBA00023027"/>
    </source>
</evidence>
<organism evidence="7 8">
    <name type="scientific">Leptospira levettii</name>
    <dbReference type="NCBI Taxonomy" id="2023178"/>
    <lineage>
        <taxon>Bacteria</taxon>
        <taxon>Pseudomonadati</taxon>
        <taxon>Spirochaetota</taxon>
        <taxon>Spirochaetia</taxon>
        <taxon>Leptospirales</taxon>
        <taxon>Leptospiraceae</taxon>
        <taxon>Leptospira</taxon>
    </lineage>
</organism>
<dbReference type="Gene3D" id="3.40.50.720">
    <property type="entry name" value="NAD(P)-binding Rossmann-like Domain"/>
    <property type="match status" value="2"/>
</dbReference>
<dbReference type="InterPro" id="IPR029753">
    <property type="entry name" value="D-isomer_DH_CS"/>
</dbReference>
<proteinExistence type="inferred from homology"/>
<comment type="similarity">
    <text evidence="1 4">Belongs to the D-isomer specific 2-hydroxyacid dehydrogenase family.</text>
</comment>
<reference evidence="8" key="1">
    <citation type="journal article" date="2019" name="PLoS Negl. Trop. Dis.">
        <title>Revisiting the worldwide diversity of Leptospira species in the environment.</title>
        <authorList>
            <person name="Vincent A.T."/>
            <person name="Schiettekatte O."/>
            <person name="Bourhy P."/>
            <person name="Veyrier F.J."/>
            <person name="Picardeau M."/>
        </authorList>
    </citation>
    <scope>NUCLEOTIDE SEQUENCE [LARGE SCALE GENOMIC DNA]</scope>
    <source>
        <strain evidence="8">201702449</strain>
    </source>
</reference>
<dbReference type="InterPro" id="IPR006139">
    <property type="entry name" value="D-isomer_2_OHA_DH_cat_dom"/>
</dbReference>
<evidence type="ECO:0000256" key="1">
    <source>
        <dbReference type="ARBA" id="ARBA00005854"/>
    </source>
</evidence>
<dbReference type="PROSITE" id="PS00671">
    <property type="entry name" value="D_2_HYDROXYACID_DH_3"/>
    <property type="match status" value="1"/>
</dbReference>
<evidence type="ECO:0000259" key="6">
    <source>
        <dbReference type="Pfam" id="PF02826"/>
    </source>
</evidence>
<dbReference type="SUPFAM" id="SSF51735">
    <property type="entry name" value="NAD(P)-binding Rossmann-fold domains"/>
    <property type="match status" value="1"/>
</dbReference>
<dbReference type="InterPro" id="IPR036291">
    <property type="entry name" value="NAD(P)-bd_dom_sf"/>
</dbReference>
<name>A0ABY2MS05_9LEPT</name>
<evidence type="ECO:0000313" key="7">
    <source>
        <dbReference type="EMBL" id="TGL73610.1"/>
    </source>
</evidence>
<dbReference type="PANTHER" id="PTHR42789">
    <property type="entry name" value="D-ISOMER SPECIFIC 2-HYDROXYACID DEHYDROGENASE FAMILY PROTEIN (AFU_ORTHOLOGUE AFUA_6G10090)"/>
    <property type="match status" value="1"/>
</dbReference>
<protein>
    <submittedName>
        <fullName evidence="7">Dehydrogenase</fullName>
    </submittedName>
</protein>
<feature type="domain" description="D-isomer specific 2-hydroxyacid dehydrogenase catalytic" evidence="5">
    <location>
        <begin position="15"/>
        <end position="320"/>
    </location>
</feature>
<dbReference type="Pfam" id="PF02826">
    <property type="entry name" value="2-Hacid_dh_C"/>
    <property type="match status" value="1"/>
</dbReference>
<dbReference type="PROSITE" id="PS00670">
    <property type="entry name" value="D_2_HYDROXYACID_DH_2"/>
    <property type="match status" value="1"/>
</dbReference>
<evidence type="ECO:0000256" key="2">
    <source>
        <dbReference type="ARBA" id="ARBA00023002"/>
    </source>
</evidence>
<feature type="domain" description="D-isomer specific 2-hydroxyacid dehydrogenase NAD-binding" evidence="6">
    <location>
        <begin position="111"/>
        <end position="289"/>
    </location>
</feature>
<keyword evidence="2 4" id="KW-0560">Oxidoreductase</keyword>
<dbReference type="EMBL" id="RQGI01000014">
    <property type="protein sequence ID" value="TGL73610.1"/>
    <property type="molecule type" value="Genomic_DNA"/>
</dbReference>
<dbReference type="Proteomes" id="UP000297352">
    <property type="component" value="Unassembled WGS sequence"/>
</dbReference>
<dbReference type="Pfam" id="PF00389">
    <property type="entry name" value="2-Hacid_dh"/>
    <property type="match status" value="1"/>
</dbReference>
<dbReference type="PANTHER" id="PTHR42789:SF1">
    <property type="entry name" value="D-ISOMER SPECIFIC 2-HYDROXYACID DEHYDROGENASE FAMILY PROTEIN (AFU_ORTHOLOGUE AFUA_6G10090)"/>
    <property type="match status" value="1"/>
</dbReference>